<dbReference type="Gene3D" id="1.20.1050.90">
    <property type="entry name" value="RecF/RecN/SMC, N-terminal domain"/>
    <property type="match status" value="1"/>
</dbReference>
<evidence type="ECO:0000313" key="8">
    <source>
        <dbReference type="Proteomes" id="UP000177208"/>
    </source>
</evidence>
<feature type="domain" description="Endonuclease GajA/Old nuclease/RecF-like AAA" evidence="6">
    <location>
        <begin position="1"/>
        <end position="243"/>
    </location>
</feature>
<feature type="non-terminal residue" evidence="7">
    <location>
        <position position="299"/>
    </location>
</feature>
<organism evidence="7 8">
    <name type="scientific">Candidatus Roizmanbacteria bacterium RIFCSPHIGHO2_01_FULL_39_12c</name>
    <dbReference type="NCBI Taxonomy" id="1802031"/>
    <lineage>
        <taxon>Bacteria</taxon>
        <taxon>Candidatus Roizmaniibacteriota</taxon>
    </lineage>
</organism>
<keyword evidence="2" id="KW-0235">DNA replication</keyword>
<evidence type="ECO:0000256" key="2">
    <source>
        <dbReference type="ARBA" id="ARBA00022705"/>
    </source>
</evidence>
<evidence type="ECO:0000259" key="6">
    <source>
        <dbReference type="Pfam" id="PF13175"/>
    </source>
</evidence>
<evidence type="ECO:0000256" key="5">
    <source>
        <dbReference type="ARBA" id="ARBA00023125"/>
    </source>
</evidence>
<name>A0A1F7G9C1_9BACT</name>
<evidence type="ECO:0000256" key="4">
    <source>
        <dbReference type="ARBA" id="ARBA00022840"/>
    </source>
</evidence>
<evidence type="ECO:0000256" key="1">
    <source>
        <dbReference type="ARBA" id="ARBA00022490"/>
    </source>
</evidence>
<evidence type="ECO:0000256" key="3">
    <source>
        <dbReference type="ARBA" id="ARBA00022741"/>
    </source>
</evidence>
<dbReference type="PANTHER" id="PTHR32182:SF0">
    <property type="entry name" value="DNA REPLICATION AND REPAIR PROTEIN RECF"/>
    <property type="match status" value="1"/>
</dbReference>
<keyword evidence="4" id="KW-0067">ATP-binding</keyword>
<dbReference type="GO" id="GO:0003697">
    <property type="term" value="F:single-stranded DNA binding"/>
    <property type="evidence" value="ECO:0007669"/>
    <property type="project" value="InterPro"/>
</dbReference>
<keyword evidence="3" id="KW-0547">Nucleotide-binding</keyword>
<reference evidence="7 8" key="1">
    <citation type="journal article" date="2016" name="Nat. Commun.">
        <title>Thousands of microbial genomes shed light on interconnected biogeochemical processes in an aquifer system.</title>
        <authorList>
            <person name="Anantharaman K."/>
            <person name="Brown C.T."/>
            <person name="Hug L.A."/>
            <person name="Sharon I."/>
            <person name="Castelle C.J."/>
            <person name="Probst A.J."/>
            <person name="Thomas B.C."/>
            <person name="Singh A."/>
            <person name="Wilkins M.J."/>
            <person name="Karaoz U."/>
            <person name="Brodie E.L."/>
            <person name="Williams K.H."/>
            <person name="Hubbard S.S."/>
            <person name="Banfield J.F."/>
        </authorList>
    </citation>
    <scope>NUCLEOTIDE SEQUENCE [LARGE SCALE GENOMIC DNA]</scope>
</reference>
<dbReference type="Pfam" id="PF13175">
    <property type="entry name" value="AAA_15"/>
    <property type="match status" value="1"/>
</dbReference>
<protein>
    <recommendedName>
        <fullName evidence="6">Endonuclease GajA/Old nuclease/RecF-like AAA domain-containing protein</fullName>
    </recommendedName>
</protein>
<gene>
    <name evidence="7" type="ORF">A2774_03425</name>
</gene>
<sequence length="299" mass="36028">MLLKKIHLKNFRNFGEEKFNFNPFLTIIIGENARGKTNLLEAVYLTSQSVGFRESREEELIKFAENIANIQAEYISTDSNFEFRVDFNKSDSTVRKVFSINGVKKRQYQYQEEVTKVVLFSPEQIEIMTGSPDKRRKYFNTLLSSTNYLYKKHLNNYEQALRKRNKILERFKYEQGFEDELIYWDDYLEKQAIYLVEKRQSYLDFLNKNNKIDSKSFSISYLKNVFNKKKLEEYFDLERRIKKTMIGPQKDDFQISEVDNSEKNLHRFGSRSEQRLAVFWLKFNEIKYLEQIYGYRPLL</sequence>
<keyword evidence="1" id="KW-0963">Cytoplasm</keyword>
<dbReference type="GO" id="GO:0006260">
    <property type="term" value="P:DNA replication"/>
    <property type="evidence" value="ECO:0007669"/>
    <property type="project" value="UniProtKB-KW"/>
</dbReference>
<dbReference type="SUPFAM" id="SSF52540">
    <property type="entry name" value="P-loop containing nucleoside triphosphate hydrolases"/>
    <property type="match status" value="1"/>
</dbReference>
<evidence type="ECO:0000313" key="7">
    <source>
        <dbReference type="EMBL" id="OGK15355.1"/>
    </source>
</evidence>
<comment type="caution">
    <text evidence="7">The sequence shown here is derived from an EMBL/GenBank/DDBJ whole genome shotgun (WGS) entry which is preliminary data.</text>
</comment>
<accession>A0A1F7G9C1</accession>
<dbReference type="InterPro" id="IPR001238">
    <property type="entry name" value="DNA-binding_RecF"/>
</dbReference>
<dbReference type="InterPro" id="IPR027417">
    <property type="entry name" value="P-loop_NTPase"/>
</dbReference>
<dbReference type="EMBL" id="MFZG01000038">
    <property type="protein sequence ID" value="OGK15355.1"/>
    <property type="molecule type" value="Genomic_DNA"/>
</dbReference>
<dbReference type="Gene3D" id="3.40.50.300">
    <property type="entry name" value="P-loop containing nucleotide triphosphate hydrolases"/>
    <property type="match status" value="1"/>
</dbReference>
<dbReference type="HAMAP" id="MF_00365">
    <property type="entry name" value="RecF"/>
    <property type="match status" value="1"/>
</dbReference>
<dbReference type="GO" id="GO:0006302">
    <property type="term" value="P:double-strand break repair"/>
    <property type="evidence" value="ECO:0007669"/>
    <property type="project" value="TreeGrafter"/>
</dbReference>
<dbReference type="InterPro" id="IPR042174">
    <property type="entry name" value="RecF_2"/>
</dbReference>
<dbReference type="AlphaFoldDB" id="A0A1F7G9C1"/>
<dbReference type="GO" id="GO:0005524">
    <property type="term" value="F:ATP binding"/>
    <property type="evidence" value="ECO:0007669"/>
    <property type="project" value="UniProtKB-KW"/>
</dbReference>
<dbReference type="NCBIfam" id="TIGR00611">
    <property type="entry name" value="recf"/>
    <property type="match status" value="1"/>
</dbReference>
<dbReference type="InterPro" id="IPR041685">
    <property type="entry name" value="AAA_GajA/Old/RecF-like"/>
</dbReference>
<dbReference type="Proteomes" id="UP000177208">
    <property type="component" value="Unassembled WGS sequence"/>
</dbReference>
<dbReference type="GO" id="GO:0000731">
    <property type="term" value="P:DNA synthesis involved in DNA repair"/>
    <property type="evidence" value="ECO:0007669"/>
    <property type="project" value="TreeGrafter"/>
</dbReference>
<proteinExistence type="inferred from homology"/>
<keyword evidence="5" id="KW-0238">DNA-binding</keyword>
<dbReference type="PANTHER" id="PTHR32182">
    <property type="entry name" value="DNA REPLICATION AND REPAIR PROTEIN RECF"/>
    <property type="match status" value="1"/>
</dbReference>